<keyword evidence="10 12" id="KW-0472">Membrane</keyword>
<keyword evidence="3 11" id="KW-0349">Heme</keyword>
<accession>A0ABX6C447</accession>
<feature type="transmembrane region" description="Helical" evidence="12">
    <location>
        <begin position="229"/>
        <end position="246"/>
    </location>
</feature>
<evidence type="ECO:0000256" key="1">
    <source>
        <dbReference type="ARBA" id="ARBA00004651"/>
    </source>
</evidence>
<dbReference type="Gene3D" id="2.60.40.1220">
    <property type="match status" value="1"/>
</dbReference>
<feature type="transmembrane region" description="Helical" evidence="12">
    <location>
        <begin position="360"/>
        <end position="379"/>
    </location>
</feature>
<organism evidence="14 15">
    <name type="scientific">Tepidiforma bonchosmolovskayae</name>
    <dbReference type="NCBI Taxonomy" id="2601677"/>
    <lineage>
        <taxon>Bacteria</taxon>
        <taxon>Bacillati</taxon>
        <taxon>Chloroflexota</taxon>
        <taxon>Tepidiformia</taxon>
        <taxon>Tepidiformales</taxon>
        <taxon>Tepidiformaceae</taxon>
        <taxon>Tepidiforma</taxon>
    </lineage>
</organism>
<evidence type="ECO:0000313" key="14">
    <source>
        <dbReference type="EMBL" id="QFG03941.1"/>
    </source>
</evidence>
<keyword evidence="5 11" id="KW-0479">Metal-binding</keyword>
<sequence>MRRGTLALLLAVLAAVALWPPGGQPAAAHAALRSSEPAANAFLRQPPKEVILDFTEPIDGRASRIRLLDATGREVAIGDTVVTGSRMRATLPALEPGIYNVVWNNVSLVDGHALSGSYPFTVLNPDGSVPGGTNLVRGGSSSADRLGRADGTAVRSLALLGLILLAGAATVTLLWPEAPAGARRGLRGAALLGAGAAIGAAGLSLALLLDTYSGLPAAEAIVDTRFGRYWLAWAALAAAAGAVAALHSRHPRAASWALLGAVGGSLWTFTATSHAAAVPGSGWAMAIDAAHAGAAVAWLGAVSGAVVAAGFGQRHAPWRALMRRFTRLASAMVFLLLATGLLGALVHIDSTAKLTETRYGLVLLAKLALIVPLLGIALYNARRGRVRLMEERRGEPRGFMLTAAAELAAGLLVVGAAALMSQTTTSRSIVIEPERRPFEMTAPANDLRVTLSIHPNQTGLNTFRVRLAGAGGAPAAAQFVRLSFRYQEDQSLGPSTLVLSPDGPGEFSGQGPYLPLEGRWRVEVEVRRADADDARTFFDVRPSGAFAGGSATTGGRWALPTAGLSWNQFGGLVLLLAGLGAALARGEARRLHRIAGRAASTGTLAGFGLGVLLLFGVHAHEPQAGLPSNPVFPDADSIAKGRALYEANCIACHGRTGVPPPGLNLNPYPLDLTVHVPQHPDGQLYRFIANGIPGTAMPAWKEQGMTDEEIWHLVNYLRTLAPVTQ</sequence>
<feature type="transmembrane region" description="Helical" evidence="12">
    <location>
        <begin position="399"/>
        <end position="420"/>
    </location>
</feature>
<evidence type="ECO:0000256" key="12">
    <source>
        <dbReference type="SAM" id="Phobius"/>
    </source>
</evidence>
<dbReference type="InterPro" id="IPR014755">
    <property type="entry name" value="Cu-Rt/internalin_Ig-like"/>
</dbReference>
<name>A0ABX6C447_9CHLR</name>
<dbReference type="RefSeq" id="WP_158067887.1">
    <property type="nucleotide sequence ID" value="NZ_CP042829.1"/>
</dbReference>
<evidence type="ECO:0000256" key="10">
    <source>
        <dbReference type="ARBA" id="ARBA00023136"/>
    </source>
</evidence>
<dbReference type="InterPro" id="IPR014756">
    <property type="entry name" value="Ig_E-set"/>
</dbReference>
<dbReference type="SUPFAM" id="SSF46626">
    <property type="entry name" value="Cytochrome c"/>
    <property type="match status" value="1"/>
</dbReference>
<dbReference type="Pfam" id="PF13442">
    <property type="entry name" value="Cytochrome_CBB3"/>
    <property type="match status" value="1"/>
</dbReference>
<proteinExistence type="predicted"/>
<dbReference type="Pfam" id="PF05425">
    <property type="entry name" value="CopD"/>
    <property type="match status" value="1"/>
</dbReference>
<keyword evidence="7 12" id="KW-1133">Transmembrane helix</keyword>
<dbReference type="Gene3D" id="1.10.760.10">
    <property type="entry name" value="Cytochrome c-like domain"/>
    <property type="match status" value="1"/>
</dbReference>
<dbReference type="PANTHER" id="PTHR34820">
    <property type="entry name" value="INNER MEMBRANE PROTEIN YEBZ"/>
    <property type="match status" value="1"/>
</dbReference>
<feature type="transmembrane region" description="Helical" evidence="12">
    <location>
        <begin position="566"/>
        <end position="586"/>
    </location>
</feature>
<evidence type="ECO:0000259" key="13">
    <source>
        <dbReference type="PROSITE" id="PS51007"/>
    </source>
</evidence>
<evidence type="ECO:0000313" key="15">
    <source>
        <dbReference type="Proteomes" id="UP000326331"/>
    </source>
</evidence>
<evidence type="ECO:0000256" key="8">
    <source>
        <dbReference type="ARBA" id="ARBA00023004"/>
    </source>
</evidence>
<feature type="domain" description="Cytochrome c" evidence="13">
    <location>
        <begin position="636"/>
        <end position="721"/>
    </location>
</feature>
<evidence type="ECO:0000256" key="9">
    <source>
        <dbReference type="ARBA" id="ARBA00023008"/>
    </source>
</evidence>
<evidence type="ECO:0000256" key="11">
    <source>
        <dbReference type="PROSITE-ProRule" id="PRU00433"/>
    </source>
</evidence>
<keyword evidence="15" id="KW-1185">Reference proteome</keyword>
<dbReference type="InterPro" id="IPR009056">
    <property type="entry name" value="Cyt_c-like_dom"/>
</dbReference>
<feature type="transmembrane region" description="Helical" evidence="12">
    <location>
        <begin position="157"/>
        <end position="176"/>
    </location>
</feature>
<evidence type="ECO:0000256" key="6">
    <source>
        <dbReference type="ARBA" id="ARBA00022729"/>
    </source>
</evidence>
<feature type="transmembrane region" description="Helical" evidence="12">
    <location>
        <begin position="188"/>
        <end position="209"/>
    </location>
</feature>
<keyword evidence="8 11" id="KW-0408">Iron</keyword>
<evidence type="ECO:0000256" key="2">
    <source>
        <dbReference type="ARBA" id="ARBA00022475"/>
    </source>
</evidence>
<keyword evidence="6" id="KW-0732">Signal</keyword>
<evidence type="ECO:0000256" key="7">
    <source>
        <dbReference type="ARBA" id="ARBA00022989"/>
    </source>
</evidence>
<dbReference type="InterPro" id="IPR007348">
    <property type="entry name" value="CopC_dom"/>
</dbReference>
<keyword evidence="2" id="KW-1003">Cell membrane</keyword>
<feature type="transmembrane region" description="Helical" evidence="12">
    <location>
        <begin position="598"/>
        <end position="619"/>
    </location>
</feature>
<evidence type="ECO:0000256" key="4">
    <source>
        <dbReference type="ARBA" id="ARBA00022692"/>
    </source>
</evidence>
<reference evidence="14 15" key="1">
    <citation type="submission" date="2019-10" db="EMBL/GenBank/DDBJ databases">
        <title>Thermopilla bonchosmolovskayae gen. nov., sp. nov., a moderately thermophilic Chloroflexi bacterium from a Chukotka hot spring (Arctic, Russia), representing a novel classis Thermopillaia, which include previously uncultivated lineage OLB14.</title>
        <authorList>
            <person name="Kochetkova T.V."/>
            <person name="Zayulina K.S."/>
            <person name="Zhigarkov V.S."/>
            <person name="Minaev N.V."/>
            <person name="Novikov A."/>
            <person name="Toshchakov S.V."/>
            <person name="Elcheninov A.G."/>
            <person name="Kublanov I.V."/>
        </authorList>
    </citation>
    <scope>NUCLEOTIDE SEQUENCE [LARGE SCALE GENOMIC DNA]</scope>
    <source>
        <strain evidence="14 15">3753O</strain>
    </source>
</reference>
<dbReference type="PROSITE" id="PS51007">
    <property type="entry name" value="CYTC"/>
    <property type="match status" value="1"/>
</dbReference>
<keyword evidence="4 12" id="KW-0812">Transmembrane</keyword>
<dbReference type="PANTHER" id="PTHR34820:SF4">
    <property type="entry name" value="INNER MEMBRANE PROTEIN YEBZ"/>
    <property type="match status" value="1"/>
</dbReference>
<dbReference type="InterPro" id="IPR032694">
    <property type="entry name" value="CopC/D"/>
</dbReference>
<dbReference type="Pfam" id="PF04234">
    <property type="entry name" value="CopC"/>
    <property type="match status" value="1"/>
</dbReference>
<evidence type="ECO:0000256" key="5">
    <source>
        <dbReference type="ARBA" id="ARBA00022723"/>
    </source>
</evidence>
<dbReference type="EMBL" id="CP042829">
    <property type="protein sequence ID" value="QFG03941.1"/>
    <property type="molecule type" value="Genomic_DNA"/>
</dbReference>
<dbReference type="Proteomes" id="UP000326331">
    <property type="component" value="Chromosome"/>
</dbReference>
<evidence type="ECO:0000256" key="3">
    <source>
        <dbReference type="ARBA" id="ARBA00022617"/>
    </source>
</evidence>
<keyword evidence="9" id="KW-0186">Copper</keyword>
<gene>
    <name evidence="14" type="ORF">Tbon_11795</name>
</gene>
<comment type="subcellular location">
    <subcellularLocation>
        <location evidence="1">Cell membrane</location>
        <topology evidence="1">Multi-pass membrane protein</topology>
    </subcellularLocation>
</comment>
<feature type="transmembrane region" description="Helical" evidence="12">
    <location>
        <begin position="289"/>
        <end position="313"/>
    </location>
</feature>
<protein>
    <submittedName>
        <fullName evidence="14">C-type cytochrome</fullName>
    </submittedName>
</protein>
<feature type="transmembrane region" description="Helical" evidence="12">
    <location>
        <begin position="325"/>
        <end position="348"/>
    </location>
</feature>
<dbReference type="InterPro" id="IPR036909">
    <property type="entry name" value="Cyt_c-like_dom_sf"/>
</dbReference>
<dbReference type="InterPro" id="IPR008457">
    <property type="entry name" value="Cu-R_CopD_dom"/>
</dbReference>
<feature type="transmembrane region" description="Helical" evidence="12">
    <location>
        <begin position="253"/>
        <end position="277"/>
    </location>
</feature>
<dbReference type="SUPFAM" id="SSF81296">
    <property type="entry name" value="E set domains"/>
    <property type="match status" value="1"/>
</dbReference>